<sequence length="1107" mass="114477">MNVEEVVGDSQQGDGLLEELGAALATPPPSNQPASPHAQAGAGGSLERSHGGPPQPQHQQQGGQQEAATPGGGGGGVAALSAAARAFAAECVDRGAQPHPQLLRDLNQLPDEAYTRVAPFVSPGHGGAVLGLPPDATPDQAAALAALVAGQGPAPAGGSASGDPHFLRTVHLDLSGHPGVAELLPELLLEGPHRLGQGGGLAGLALQGCQLPPDTLQKVFFDWRFLKAANRLRWLLLADNPLLGRAPAPAAPGPSQAGDTQAAAGGFLPPAQLLPLQWRVFAAAPLRLLDIRNTGFSDAALGYLMHQLARYPSPLLAAAAAPGGLPPGPEAPSHAGCRFTLQCLKLGPPADGGQLSNSTVACLAQVLQAAPQLQAVEVLGLSPAGRDTLLAAWLAAQQHRGQEGHWVETPDGGARFALSDEYVSVDAEQLPAAHQALQPPTPPPLEPQLLELDAMEVEVAQRERAWLGGGDMQQPTARHQFQERITAYVARAPQEGRQRRQQPRVPGAPPARQAGGSGGAGRPQQQGDHAAARGGGDEPRGGGGGGGERAAAAAGGGQRRRQAPGEAPRRRRRRTGGGGGSTPVHRGTRADELPQYGDACMSGDDAMDGEDDYYLATDEEASTPGGGSGGDGSSSGDEGGRPAQRVGGAHARGSGSGGGAHRRFCAGDDEHSSLSDHAGYDSDRWMLHYRKTLKSAVEQLKRVDAAAGEKARRCLITWNHADNATDRRRWINPSRDQKDLPEHLNALCSLKELFAEHGIRWHFPFPRSKRAQVEEWRRRQRREEQREEQMRGAAQAASRTERQQQGEARPHKRLRKQAELEAAALEDSQEADDEGGAAAERHATQRRDTQRVVLLDSESSEEEEGSSSSSEGEASDGSPLAPPPPLQQQQQQQQQGASPASQHAAPLVPSQVTRAAAAEVGEAVAAAVQQRLVRDGRSDCPAGPAAAGSGAMDLERAMAAAAGPLDEGAAAAAEGPAAEGAAAAVGALEESPAKSIVIPDSEDEQDSWHVTTWSAAAERRLALAATRGAVVAMASGMAPPRAGLAAAAAGPPAVRHAAAELSLVPVPSTPGILSRGVSISGSWTTTLSEGTGGAGGASDDDELLADQ</sequence>
<feature type="region of interest" description="Disordered" evidence="1">
    <location>
        <begin position="966"/>
        <end position="986"/>
    </location>
</feature>
<feature type="compositionally biased region" description="Acidic residues" evidence="1">
    <location>
        <begin position="605"/>
        <end position="621"/>
    </location>
</feature>
<dbReference type="EMBL" id="LHPF02000024">
    <property type="protein sequence ID" value="PSC69802.1"/>
    <property type="molecule type" value="Genomic_DNA"/>
</dbReference>
<feature type="region of interest" description="Disordered" evidence="1">
    <location>
        <begin position="783"/>
        <end position="918"/>
    </location>
</feature>
<reference evidence="2 3" key="1">
    <citation type="journal article" date="2018" name="Plant J.">
        <title>Genome sequences of Chlorella sorokiniana UTEX 1602 and Micractinium conductrix SAG 241.80: implications to maltose excretion by a green alga.</title>
        <authorList>
            <person name="Arriola M.B."/>
            <person name="Velmurugan N."/>
            <person name="Zhang Y."/>
            <person name="Plunkett M.H."/>
            <person name="Hondzo H."/>
            <person name="Barney B.M."/>
        </authorList>
    </citation>
    <scope>NUCLEOTIDE SEQUENCE [LARGE SCALE GENOMIC DNA]</scope>
    <source>
        <strain evidence="2 3">SAG 241.80</strain>
    </source>
</reference>
<organism evidence="2 3">
    <name type="scientific">Micractinium conductrix</name>
    <dbReference type="NCBI Taxonomy" id="554055"/>
    <lineage>
        <taxon>Eukaryota</taxon>
        <taxon>Viridiplantae</taxon>
        <taxon>Chlorophyta</taxon>
        <taxon>core chlorophytes</taxon>
        <taxon>Trebouxiophyceae</taxon>
        <taxon>Chlorellales</taxon>
        <taxon>Chlorellaceae</taxon>
        <taxon>Chlorella clade</taxon>
        <taxon>Micractinium</taxon>
    </lineage>
</organism>
<accession>A0A2P6V6T7</accession>
<proteinExistence type="predicted"/>
<comment type="caution">
    <text evidence="2">The sequence shown here is derived from an EMBL/GenBank/DDBJ whole genome shotgun (WGS) entry which is preliminary data.</text>
</comment>
<dbReference type="AlphaFoldDB" id="A0A2P6V6T7"/>
<evidence type="ECO:0000313" key="2">
    <source>
        <dbReference type="EMBL" id="PSC69802.1"/>
    </source>
</evidence>
<name>A0A2P6V6T7_9CHLO</name>
<keyword evidence="3" id="KW-1185">Reference proteome</keyword>
<feature type="compositionally biased region" description="Gly residues" evidence="1">
    <location>
        <begin position="624"/>
        <end position="633"/>
    </location>
</feature>
<evidence type="ECO:0000256" key="1">
    <source>
        <dbReference type="SAM" id="MobiDB-lite"/>
    </source>
</evidence>
<feature type="region of interest" description="Disordered" evidence="1">
    <location>
        <begin position="491"/>
        <end position="664"/>
    </location>
</feature>
<feature type="compositionally biased region" description="Acidic residues" evidence="1">
    <location>
        <begin position="1098"/>
        <end position="1107"/>
    </location>
</feature>
<feature type="region of interest" description="Disordered" evidence="1">
    <location>
        <begin position="1083"/>
        <end position="1107"/>
    </location>
</feature>
<feature type="compositionally biased region" description="Low complexity" evidence="1">
    <location>
        <begin position="887"/>
        <end position="906"/>
    </location>
</feature>
<dbReference type="OrthoDB" id="515801at2759"/>
<protein>
    <submittedName>
        <fullName evidence="2">Uncharacterized protein</fullName>
    </submittedName>
</protein>
<feature type="compositionally biased region" description="Low complexity" evidence="1">
    <location>
        <begin position="57"/>
        <end position="69"/>
    </location>
</feature>
<feature type="region of interest" description="Disordered" evidence="1">
    <location>
        <begin position="1"/>
        <end position="76"/>
    </location>
</feature>
<evidence type="ECO:0000313" key="3">
    <source>
        <dbReference type="Proteomes" id="UP000239649"/>
    </source>
</evidence>
<dbReference type="Proteomes" id="UP000239649">
    <property type="component" value="Unassembled WGS sequence"/>
</dbReference>
<feature type="compositionally biased region" description="Basic and acidic residues" evidence="1">
    <location>
        <begin position="839"/>
        <end position="850"/>
    </location>
</feature>
<feature type="compositionally biased region" description="Low complexity" evidence="1">
    <location>
        <begin position="866"/>
        <end position="879"/>
    </location>
</feature>
<gene>
    <name evidence="2" type="ORF">C2E20_6772</name>
</gene>